<dbReference type="RefSeq" id="WP_127742260.1">
    <property type="nucleotide sequence ID" value="NZ_SACN01000001.1"/>
</dbReference>
<evidence type="ECO:0000256" key="5">
    <source>
        <dbReference type="ARBA" id="ARBA00022827"/>
    </source>
</evidence>
<dbReference type="Gene3D" id="3.10.20.30">
    <property type="match status" value="1"/>
</dbReference>
<dbReference type="PROSITE" id="PS51085">
    <property type="entry name" value="2FE2S_FER_2"/>
    <property type="match status" value="1"/>
</dbReference>
<dbReference type="Proteomes" id="UP000282971">
    <property type="component" value="Unassembled WGS sequence"/>
</dbReference>
<name>A0A437M740_9SPHN</name>
<evidence type="ECO:0000256" key="9">
    <source>
        <dbReference type="ARBA" id="ARBA00034078"/>
    </source>
</evidence>
<evidence type="ECO:0000313" key="13">
    <source>
        <dbReference type="Proteomes" id="UP000282971"/>
    </source>
</evidence>
<dbReference type="InterPro" id="IPR001709">
    <property type="entry name" value="Flavoprot_Pyr_Nucl_cyt_Rdtase"/>
</dbReference>
<proteinExistence type="predicted"/>
<dbReference type="PANTHER" id="PTHR47354">
    <property type="entry name" value="NADH OXIDOREDUCTASE HCR"/>
    <property type="match status" value="1"/>
</dbReference>
<reference evidence="12 13" key="1">
    <citation type="submission" date="2019-01" db="EMBL/GenBank/DDBJ databases">
        <authorList>
            <person name="Chen W.-M."/>
        </authorList>
    </citation>
    <scope>NUCLEOTIDE SEQUENCE [LARGE SCALE GENOMIC DNA]</scope>
    <source>
        <strain evidence="12 13">CCP-7</strain>
    </source>
</reference>
<dbReference type="Gene3D" id="3.40.50.80">
    <property type="entry name" value="Nucleotide-binding domain of ferredoxin-NADP reductase (FNR) module"/>
    <property type="match status" value="1"/>
</dbReference>
<dbReference type="InterPro" id="IPR006058">
    <property type="entry name" value="2Fe2S_fd_BS"/>
</dbReference>
<dbReference type="InterPro" id="IPR050415">
    <property type="entry name" value="MRET"/>
</dbReference>
<dbReference type="InterPro" id="IPR017938">
    <property type="entry name" value="Riboflavin_synthase-like_b-brl"/>
</dbReference>
<evidence type="ECO:0000313" key="12">
    <source>
        <dbReference type="EMBL" id="RVT93541.1"/>
    </source>
</evidence>
<evidence type="ECO:0000256" key="4">
    <source>
        <dbReference type="ARBA" id="ARBA00022723"/>
    </source>
</evidence>
<dbReference type="SUPFAM" id="SSF52343">
    <property type="entry name" value="Ferredoxin reductase-like, C-terminal NADP-linked domain"/>
    <property type="match status" value="1"/>
</dbReference>
<dbReference type="PRINTS" id="PR00406">
    <property type="entry name" value="CYTB5RDTASE"/>
</dbReference>
<keyword evidence="13" id="KW-1185">Reference proteome</keyword>
<keyword evidence="2" id="KW-0285">Flavoprotein</keyword>
<dbReference type="InterPro" id="IPR017927">
    <property type="entry name" value="FAD-bd_FR_type"/>
</dbReference>
<dbReference type="InterPro" id="IPR008333">
    <property type="entry name" value="Cbr1-like_FAD-bd_dom"/>
</dbReference>
<dbReference type="InterPro" id="IPR036010">
    <property type="entry name" value="2Fe-2S_ferredoxin-like_sf"/>
</dbReference>
<dbReference type="Pfam" id="PF00970">
    <property type="entry name" value="FAD_binding_6"/>
    <property type="match status" value="1"/>
</dbReference>
<dbReference type="GO" id="GO:0016491">
    <property type="term" value="F:oxidoreductase activity"/>
    <property type="evidence" value="ECO:0007669"/>
    <property type="project" value="UniProtKB-KW"/>
</dbReference>
<keyword evidence="6" id="KW-0560">Oxidoreductase</keyword>
<dbReference type="InterPro" id="IPR039261">
    <property type="entry name" value="FNR_nucleotide-bd"/>
</dbReference>
<evidence type="ECO:0000256" key="3">
    <source>
        <dbReference type="ARBA" id="ARBA00022714"/>
    </source>
</evidence>
<evidence type="ECO:0000256" key="1">
    <source>
        <dbReference type="ARBA" id="ARBA00001974"/>
    </source>
</evidence>
<dbReference type="PROSITE" id="PS51384">
    <property type="entry name" value="FAD_FR"/>
    <property type="match status" value="1"/>
</dbReference>
<dbReference type="PANTHER" id="PTHR47354:SF8">
    <property type="entry name" value="1,2-PHENYLACETYL-COA EPOXIDASE, SUBUNIT E"/>
    <property type="match status" value="1"/>
</dbReference>
<dbReference type="GO" id="GO:0051537">
    <property type="term" value="F:2 iron, 2 sulfur cluster binding"/>
    <property type="evidence" value="ECO:0007669"/>
    <property type="project" value="UniProtKB-KW"/>
</dbReference>
<keyword evidence="3" id="KW-0001">2Fe-2S</keyword>
<evidence type="ECO:0000256" key="6">
    <source>
        <dbReference type="ARBA" id="ARBA00023002"/>
    </source>
</evidence>
<evidence type="ECO:0000256" key="8">
    <source>
        <dbReference type="ARBA" id="ARBA00023014"/>
    </source>
</evidence>
<keyword evidence="7" id="KW-0408">Iron</keyword>
<dbReference type="GO" id="GO:0046872">
    <property type="term" value="F:metal ion binding"/>
    <property type="evidence" value="ECO:0007669"/>
    <property type="project" value="UniProtKB-KW"/>
</dbReference>
<gene>
    <name evidence="12" type="ORF">EOD43_06645</name>
</gene>
<dbReference type="EMBL" id="SACN01000001">
    <property type="protein sequence ID" value="RVT93541.1"/>
    <property type="molecule type" value="Genomic_DNA"/>
</dbReference>
<dbReference type="AlphaFoldDB" id="A0A437M740"/>
<accession>A0A437M740</accession>
<dbReference type="SUPFAM" id="SSF54292">
    <property type="entry name" value="2Fe-2S ferredoxin-like"/>
    <property type="match status" value="1"/>
</dbReference>
<evidence type="ECO:0000256" key="7">
    <source>
        <dbReference type="ARBA" id="ARBA00023004"/>
    </source>
</evidence>
<feature type="domain" description="FAD-binding FR-type" evidence="11">
    <location>
        <begin position="3"/>
        <end position="106"/>
    </location>
</feature>
<dbReference type="Pfam" id="PF00175">
    <property type="entry name" value="NAD_binding_1"/>
    <property type="match status" value="1"/>
</dbReference>
<keyword evidence="8" id="KW-0411">Iron-sulfur</keyword>
<comment type="caution">
    <text evidence="12">The sequence shown here is derived from an EMBL/GenBank/DDBJ whole genome shotgun (WGS) entry which is preliminary data.</text>
</comment>
<evidence type="ECO:0000256" key="2">
    <source>
        <dbReference type="ARBA" id="ARBA00022630"/>
    </source>
</evidence>
<comment type="cofactor">
    <cofactor evidence="9">
        <name>[2Fe-2S] cluster</name>
        <dbReference type="ChEBI" id="CHEBI:190135"/>
    </cofactor>
</comment>
<dbReference type="PROSITE" id="PS00197">
    <property type="entry name" value="2FE2S_FER_1"/>
    <property type="match status" value="1"/>
</dbReference>
<dbReference type="OrthoDB" id="9786134at2"/>
<dbReference type="InterPro" id="IPR001041">
    <property type="entry name" value="2Fe-2S_ferredoxin-type"/>
</dbReference>
<keyword evidence="5" id="KW-0274">FAD</keyword>
<dbReference type="SUPFAM" id="SSF63380">
    <property type="entry name" value="Riboflavin synthase domain-like"/>
    <property type="match status" value="1"/>
</dbReference>
<feature type="domain" description="2Fe-2S ferredoxin-type" evidence="10">
    <location>
        <begin position="267"/>
        <end position="357"/>
    </location>
</feature>
<evidence type="ECO:0000259" key="10">
    <source>
        <dbReference type="PROSITE" id="PS51085"/>
    </source>
</evidence>
<keyword evidence="4" id="KW-0479">Metal-binding</keyword>
<evidence type="ECO:0000259" key="11">
    <source>
        <dbReference type="PROSITE" id="PS51384"/>
    </source>
</evidence>
<dbReference type="GO" id="GO:0050660">
    <property type="term" value="F:flavin adenine dinucleotide binding"/>
    <property type="evidence" value="ECO:0007669"/>
    <property type="project" value="TreeGrafter"/>
</dbReference>
<sequence length="357" mass="38534">MSAGFHTLKILDVRRETDDAISVTLEPAADARGEFDFTPGQHLTLRADIGGEDIRRNYSICVPPGGDLKIGIKRLPGGAFSSWAMDALKPGGTLEAMPPRGHFTWQFDPAIARTYLCFAAGSGITPILSLIETGLTIEPQSQFTLLYGNRTSNSIMFLEELAALKDRYLGRLQVYHFLTAEADDVELFNGRLDARRIAETLSSLVDPKAVDVAFICGPTAMMDAAESAMLEAGVPQGQVLVERFTADRPDAAQEQAERAAAERAEGLRMQITIDGRRRLVEFHADKGSILESAREAGLAAPFACKAGVCATCRAKLVAGEVRMKTNYGLSADEVAQGYVLTCQAVPLGEGVMLDYDA</sequence>
<dbReference type="PRINTS" id="PR00371">
    <property type="entry name" value="FPNCR"/>
</dbReference>
<comment type="cofactor">
    <cofactor evidence="1">
        <name>FAD</name>
        <dbReference type="ChEBI" id="CHEBI:57692"/>
    </cofactor>
</comment>
<protein>
    <submittedName>
        <fullName evidence="12">2Fe-2S iron-sulfur cluster binding domain-containing protein</fullName>
    </submittedName>
</protein>
<dbReference type="Gene3D" id="2.40.30.10">
    <property type="entry name" value="Translation factors"/>
    <property type="match status" value="1"/>
</dbReference>
<dbReference type="Pfam" id="PF00111">
    <property type="entry name" value="Fer2"/>
    <property type="match status" value="1"/>
</dbReference>
<dbReference type="InterPro" id="IPR012675">
    <property type="entry name" value="Beta-grasp_dom_sf"/>
</dbReference>
<dbReference type="InterPro" id="IPR001433">
    <property type="entry name" value="OxRdtase_FAD/NAD-bd"/>
</dbReference>
<dbReference type="CDD" id="cd00207">
    <property type="entry name" value="fer2"/>
    <property type="match status" value="1"/>
</dbReference>
<dbReference type="CDD" id="cd06214">
    <property type="entry name" value="PA_degradation_oxidoreductase_like"/>
    <property type="match status" value="1"/>
</dbReference>
<organism evidence="12 13">
    <name type="scientific">Sphingomonas crocodyli</name>
    <dbReference type="NCBI Taxonomy" id="1979270"/>
    <lineage>
        <taxon>Bacteria</taxon>
        <taxon>Pseudomonadati</taxon>
        <taxon>Pseudomonadota</taxon>
        <taxon>Alphaproteobacteria</taxon>
        <taxon>Sphingomonadales</taxon>
        <taxon>Sphingomonadaceae</taxon>
        <taxon>Sphingomonas</taxon>
    </lineage>
</organism>